<dbReference type="AlphaFoldDB" id="A0A5B7FNH8"/>
<evidence type="ECO:0000313" key="1">
    <source>
        <dbReference type="EMBL" id="MPC46897.1"/>
    </source>
</evidence>
<comment type="caution">
    <text evidence="1">The sequence shown here is derived from an EMBL/GenBank/DDBJ whole genome shotgun (WGS) entry which is preliminary data.</text>
</comment>
<keyword evidence="2" id="KW-1185">Reference proteome</keyword>
<dbReference type="EMBL" id="VSRR010007444">
    <property type="protein sequence ID" value="MPC46897.1"/>
    <property type="molecule type" value="Genomic_DNA"/>
</dbReference>
<accession>A0A5B7FNH8</accession>
<protein>
    <submittedName>
        <fullName evidence="1">Uncharacterized protein</fullName>
    </submittedName>
</protein>
<proteinExistence type="predicted"/>
<name>A0A5B7FNH8_PORTR</name>
<evidence type="ECO:0000313" key="2">
    <source>
        <dbReference type="Proteomes" id="UP000324222"/>
    </source>
</evidence>
<dbReference type="Proteomes" id="UP000324222">
    <property type="component" value="Unassembled WGS sequence"/>
</dbReference>
<sequence>MKIVIKDGKRCNIPSVRKRLKTVRGGELMSCRAFDSTLSILVEKENWTLKAMNNTGAVFLPDPKTHSLWIIVMPCL</sequence>
<gene>
    <name evidence="1" type="ORF">E2C01_040629</name>
</gene>
<reference evidence="1 2" key="1">
    <citation type="submission" date="2019-05" db="EMBL/GenBank/DDBJ databases">
        <title>Another draft genome of Portunus trituberculatus and its Hox gene families provides insights of decapod evolution.</title>
        <authorList>
            <person name="Jeong J.-H."/>
            <person name="Song I."/>
            <person name="Kim S."/>
            <person name="Choi T."/>
            <person name="Kim D."/>
            <person name="Ryu S."/>
            <person name="Kim W."/>
        </authorList>
    </citation>
    <scope>NUCLEOTIDE SEQUENCE [LARGE SCALE GENOMIC DNA]</scope>
    <source>
        <tissue evidence="1">Muscle</tissue>
    </source>
</reference>
<organism evidence="1 2">
    <name type="scientific">Portunus trituberculatus</name>
    <name type="common">Swimming crab</name>
    <name type="synonym">Neptunus trituberculatus</name>
    <dbReference type="NCBI Taxonomy" id="210409"/>
    <lineage>
        <taxon>Eukaryota</taxon>
        <taxon>Metazoa</taxon>
        <taxon>Ecdysozoa</taxon>
        <taxon>Arthropoda</taxon>
        <taxon>Crustacea</taxon>
        <taxon>Multicrustacea</taxon>
        <taxon>Malacostraca</taxon>
        <taxon>Eumalacostraca</taxon>
        <taxon>Eucarida</taxon>
        <taxon>Decapoda</taxon>
        <taxon>Pleocyemata</taxon>
        <taxon>Brachyura</taxon>
        <taxon>Eubrachyura</taxon>
        <taxon>Portunoidea</taxon>
        <taxon>Portunidae</taxon>
        <taxon>Portuninae</taxon>
        <taxon>Portunus</taxon>
    </lineage>
</organism>